<keyword evidence="1" id="KW-0472">Membrane</keyword>
<organism evidence="2 3">
    <name type="scientific">Candidatus Nomurabacteria bacterium RIFCSPHIGHO2_01_FULL_39_10</name>
    <dbReference type="NCBI Taxonomy" id="1801733"/>
    <lineage>
        <taxon>Bacteria</taxon>
        <taxon>Candidatus Nomuraibacteriota</taxon>
    </lineage>
</organism>
<reference evidence="2 3" key="1">
    <citation type="journal article" date="2016" name="Nat. Commun.">
        <title>Thousands of microbial genomes shed light on interconnected biogeochemical processes in an aquifer system.</title>
        <authorList>
            <person name="Anantharaman K."/>
            <person name="Brown C.T."/>
            <person name="Hug L.A."/>
            <person name="Sharon I."/>
            <person name="Castelle C.J."/>
            <person name="Probst A.J."/>
            <person name="Thomas B.C."/>
            <person name="Singh A."/>
            <person name="Wilkins M.J."/>
            <person name="Karaoz U."/>
            <person name="Brodie E.L."/>
            <person name="Williams K.H."/>
            <person name="Hubbard S.S."/>
            <person name="Banfield J.F."/>
        </authorList>
    </citation>
    <scope>NUCLEOTIDE SEQUENCE [LARGE SCALE GENOMIC DNA]</scope>
</reference>
<evidence type="ECO:0000313" key="3">
    <source>
        <dbReference type="Proteomes" id="UP000178700"/>
    </source>
</evidence>
<dbReference type="Proteomes" id="UP000178700">
    <property type="component" value="Unassembled WGS sequence"/>
</dbReference>
<evidence type="ECO:0000313" key="2">
    <source>
        <dbReference type="EMBL" id="OGI66464.1"/>
    </source>
</evidence>
<name>A0A1F6VA80_9BACT</name>
<protein>
    <submittedName>
        <fullName evidence="2">Uncharacterized protein</fullName>
    </submittedName>
</protein>
<evidence type="ECO:0000256" key="1">
    <source>
        <dbReference type="SAM" id="Phobius"/>
    </source>
</evidence>
<accession>A0A1F6VA80</accession>
<proteinExistence type="predicted"/>
<sequence>MQKNSKNKIPDRALASQIESKALSGGYSILELLFYIAFFVTFSLFVINAMIMMTKSFKETSIYGELAQGGVILERIGREIRQADNISSISVNDLILNTTDTNNVSRAVGFRFVSPDIQFWDAGVGWGDLNLPNTVVTGLAFTEITTAKGKAVKVVLSVRSNNDSLARVVDFYDTVVLRGSY</sequence>
<feature type="transmembrane region" description="Helical" evidence="1">
    <location>
        <begin position="32"/>
        <end position="51"/>
    </location>
</feature>
<keyword evidence="1" id="KW-0812">Transmembrane</keyword>
<dbReference type="AlphaFoldDB" id="A0A1F6VA80"/>
<dbReference type="EMBL" id="MFTJ01000010">
    <property type="protein sequence ID" value="OGI66464.1"/>
    <property type="molecule type" value="Genomic_DNA"/>
</dbReference>
<gene>
    <name evidence="2" type="ORF">A2642_03265</name>
</gene>
<keyword evidence="1" id="KW-1133">Transmembrane helix</keyword>
<comment type="caution">
    <text evidence="2">The sequence shown here is derived from an EMBL/GenBank/DDBJ whole genome shotgun (WGS) entry which is preliminary data.</text>
</comment>